<dbReference type="InterPro" id="IPR046558">
    <property type="entry name" value="DUF6712"/>
</dbReference>
<evidence type="ECO:0000313" key="2">
    <source>
        <dbReference type="Proteomes" id="UP000006044"/>
    </source>
</evidence>
<dbReference type="GeneID" id="77848489"/>
<dbReference type="HOGENOM" id="CLU_986447_0_0_10"/>
<gene>
    <name evidence="1" type="ORF">HMPREF9448_01197</name>
</gene>
<dbReference type="RefSeq" id="WP_008861683.1">
    <property type="nucleotide sequence ID" value="NZ_JH815204.1"/>
</dbReference>
<organism evidence="1 2">
    <name type="scientific">Barnesiella intestinihominis YIT 11860</name>
    <dbReference type="NCBI Taxonomy" id="742726"/>
    <lineage>
        <taxon>Bacteria</taxon>
        <taxon>Pseudomonadati</taxon>
        <taxon>Bacteroidota</taxon>
        <taxon>Bacteroidia</taxon>
        <taxon>Bacteroidales</taxon>
        <taxon>Barnesiellaceae</taxon>
        <taxon>Barnesiella</taxon>
    </lineage>
</organism>
<proteinExistence type="predicted"/>
<dbReference type="eggNOG" id="ENOG5033WNW">
    <property type="taxonomic scope" value="Bacteria"/>
</dbReference>
<dbReference type="Pfam" id="PF20459">
    <property type="entry name" value="DUF6712"/>
    <property type="match status" value="2"/>
</dbReference>
<comment type="caution">
    <text evidence="1">The sequence shown here is derived from an EMBL/GenBank/DDBJ whole genome shotgun (WGS) entry which is preliminary data.</text>
</comment>
<dbReference type="Proteomes" id="UP000006044">
    <property type="component" value="Unassembled WGS sequence"/>
</dbReference>
<protein>
    <submittedName>
        <fullName evidence="1">Uncharacterized protein</fullName>
    </submittedName>
</protein>
<dbReference type="AlphaFoldDB" id="K0XLK8"/>
<dbReference type="OrthoDB" id="1090625at2"/>
<dbReference type="STRING" id="742726.HMPREF9448_01197"/>
<reference evidence="1 2" key="1">
    <citation type="submission" date="2012-08" db="EMBL/GenBank/DDBJ databases">
        <title>The Genome Sequence of Barnesiella intestinihominis YIT 11860.</title>
        <authorList>
            <consortium name="The Broad Institute Genome Sequencing Platform"/>
            <person name="Earl A."/>
            <person name="Ward D."/>
            <person name="Feldgarden M."/>
            <person name="Gevers D."/>
            <person name="Morotomi M."/>
            <person name="Walker B."/>
            <person name="Young S.K."/>
            <person name="Zeng Q."/>
            <person name="Gargeya S."/>
            <person name="Fitzgerald M."/>
            <person name="Haas B."/>
            <person name="Abouelleil A."/>
            <person name="Alvarado L."/>
            <person name="Arachchi H.M."/>
            <person name="Berlin A.M."/>
            <person name="Chapman S.B."/>
            <person name="Goldberg J."/>
            <person name="Griggs A."/>
            <person name="Gujja S."/>
            <person name="Hansen M."/>
            <person name="Howarth C."/>
            <person name="Imamovic A."/>
            <person name="Larimer J."/>
            <person name="McCowen C."/>
            <person name="Montmayeur A."/>
            <person name="Murphy C."/>
            <person name="Neiman D."/>
            <person name="Pearson M."/>
            <person name="Priest M."/>
            <person name="Roberts A."/>
            <person name="Saif S."/>
            <person name="Shea T."/>
            <person name="Sisk P."/>
            <person name="Sykes S."/>
            <person name="Wortman J."/>
            <person name="Nusbaum C."/>
            <person name="Birren B."/>
        </authorList>
    </citation>
    <scope>NUCLEOTIDE SEQUENCE [LARGE SCALE GENOMIC DNA]</scope>
    <source>
        <strain evidence="1 2">YIT 11860</strain>
    </source>
</reference>
<dbReference type="PATRIC" id="fig|742726.3.peg.1270"/>
<name>K0XLK8_9BACT</name>
<sequence>MIISNDFELRRFIPNVMSTVEGEGSLYEKIEPYMGLVEASLSDIFIGPEMLANPRSMPEALRNAASVYVANEAFRMAVPSLDLVLTPNGFGIVNNQNVVPASKERIERLMFSLAQMRDKAVSTMVIALADIDGYAETPQGEWFSSSLFLPLAGHLSGLVDPEKPMWDEYLRIRNIAEPLENEAADEFISPELMTRLRAAPFEKGSGYARLAGRVRRVIARAIPGAPLDKRALTDLVNFIRENPDKYPEWHASRTAGLFDPPVFGNDKKSSGYWF</sequence>
<accession>K0XLK8</accession>
<keyword evidence="2" id="KW-1185">Reference proteome</keyword>
<dbReference type="EMBL" id="ADLE01000008">
    <property type="protein sequence ID" value="EJZ64715.1"/>
    <property type="molecule type" value="Genomic_DNA"/>
</dbReference>
<evidence type="ECO:0000313" key="1">
    <source>
        <dbReference type="EMBL" id="EJZ64715.1"/>
    </source>
</evidence>